<keyword evidence="2" id="KW-1185">Reference proteome</keyword>
<name>A0ABQ8K0L3_9APHY</name>
<sequence length="80" mass="8796">MSKFQTPARGLSSLCILHLPWRTCSSLSHSHNYGSALRSGEREARAAIQRSQRLYYAKDCDSDAPRSDALGPASESPTGW</sequence>
<evidence type="ECO:0008006" key="3">
    <source>
        <dbReference type="Google" id="ProtNLM"/>
    </source>
</evidence>
<reference evidence="1 2" key="1">
    <citation type="journal article" date="2021" name="Environ. Microbiol.">
        <title>Gene family expansions and transcriptome signatures uncover fungal adaptations to wood decay.</title>
        <authorList>
            <person name="Hage H."/>
            <person name="Miyauchi S."/>
            <person name="Viragh M."/>
            <person name="Drula E."/>
            <person name="Min B."/>
            <person name="Chaduli D."/>
            <person name="Navarro D."/>
            <person name="Favel A."/>
            <person name="Norest M."/>
            <person name="Lesage-Meessen L."/>
            <person name="Balint B."/>
            <person name="Merenyi Z."/>
            <person name="de Eugenio L."/>
            <person name="Morin E."/>
            <person name="Martinez A.T."/>
            <person name="Baldrian P."/>
            <person name="Stursova M."/>
            <person name="Martinez M.J."/>
            <person name="Novotny C."/>
            <person name="Magnuson J.K."/>
            <person name="Spatafora J.W."/>
            <person name="Maurice S."/>
            <person name="Pangilinan J."/>
            <person name="Andreopoulos W."/>
            <person name="LaButti K."/>
            <person name="Hundley H."/>
            <person name="Na H."/>
            <person name="Kuo A."/>
            <person name="Barry K."/>
            <person name="Lipzen A."/>
            <person name="Henrissat B."/>
            <person name="Riley R."/>
            <person name="Ahrendt S."/>
            <person name="Nagy L.G."/>
            <person name="Grigoriev I.V."/>
            <person name="Martin F."/>
            <person name="Rosso M.N."/>
        </authorList>
    </citation>
    <scope>NUCLEOTIDE SEQUENCE [LARGE SCALE GENOMIC DNA]</scope>
    <source>
        <strain evidence="1 2">CIRM-BRFM 1785</strain>
    </source>
</reference>
<dbReference type="RefSeq" id="XP_047773547.1">
    <property type="nucleotide sequence ID" value="XM_047925186.1"/>
</dbReference>
<accession>A0ABQ8K0L3</accession>
<gene>
    <name evidence="1" type="ORF">C8Q71DRAFT_787710</name>
</gene>
<comment type="caution">
    <text evidence="1">The sequence shown here is derived from an EMBL/GenBank/DDBJ whole genome shotgun (WGS) entry which is preliminary data.</text>
</comment>
<dbReference type="GeneID" id="72005918"/>
<proteinExistence type="predicted"/>
<protein>
    <recommendedName>
        <fullName evidence="3">Secreted protein</fullName>
    </recommendedName>
</protein>
<evidence type="ECO:0000313" key="1">
    <source>
        <dbReference type="EMBL" id="KAH9830195.1"/>
    </source>
</evidence>
<dbReference type="Proteomes" id="UP000814176">
    <property type="component" value="Unassembled WGS sequence"/>
</dbReference>
<organism evidence="1 2">
    <name type="scientific">Rhodofomes roseus</name>
    <dbReference type="NCBI Taxonomy" id="34475"/>
    <lineage>
        <taxon>Eukaryota</taxon>
        <taxon>Fungi</taxon>
        <taxon>Dikarya</taxon>
        <taxon>Basidiomycota</taxon>
        <taxon>Agaricomycotina</taxon>
        <taxon>Agaricomycetes</taxon>
        <taxon>Polyporales</taxon>
        <taxon>Rhodofomes</taxon>
    </lineage>
</organism>
<evidence type="ECO:0000313" key="2">
    <source>
        <dbReference type="Proteomes" id="UP000814176"/>
    </source>
</evidence>
<dbReference type="EMBL" id="JADCUA010000033">
    <property type="protein sequence ID" value="KAH9830195.1"/>
    <property type="molecule type" value="Genomic_DNA"/>
</dbReference>